<gene>
    <name evidence="2" type="ORF">SteCoe_12518</name>
</gene>
<evidence type="ECO:0000313" key="2">
    <source>
        <dbReference type="EMBL" id="OMJ86018.1"/>
    </source>
</evidence>
<evidence type="ECO:0000313" key="3">
    <source>
        <dbReference type="Proteomes" id="UP000187209"/>
    </source>
</evidence>
<accession>A0A1R2CAI4</accession>
<dbReference type="EMBL" id="MPUH01000218">
    <property type="protein sequence ID" value="OMJ86018.1"/>
    <property type="molecule type" value="Genomic_DNA"/>
</dbReference>
<dbReference type="Proteomes" id="UP000187209">
    <property type="component" value="Unassembled WGS sequence"/>
</dbReference>
<dbReference type="OrthoDB" id="10551066at2759"/>
<protein>
    <submittedName>
        <fullName evidence="2">Uncharacterized protein</fullName>
    </submittedName>
</protein>
<sequence>MVLKSISKTKKIALGLFAVLVLVIVRYAWKFKSQIKALIQIKSALSNAKNMLESHNPTKELSYEKISRKFTVWNRISLPSVNTYKAKLQIKTITSAEKHELWSFLSKNVFSQLFLNIYSSEVFKMVFFISTHLVSRKIIDCEDSSKLIELIERLSNSIENEYLMLKFIEEKISKHLDKIALTQTINDDLLRKIFEEIKVEMNTVKRIPMPVFEFSIKIFPDCMKNDPDLIEFLQIYCLPDVQYCLLDRINQLYEVVYKGLVKEIEDNGKDVNGKKSIDFARLVPIVNRQQGFTAWEPYGEIGRKIYFNLY</sequence>
<keyword evidence="1" id="KW-0812">Transmembrane</keyword>
<reference evidence="2 3" key="1">
    <citation type="submission" date="2016-11" db="EMBL/GenBank/DDBJ databases">
        <title>The macronuclear genome of Stentor coeruleus: a giant cell with tiny introns.</title>
        <authorList>
            <person name="Slabodnick M."/>
            <person name="Ruby J.G."/>
            <person name="Reiff S.B."/>
            <person name="Swart E.C."/>
            <person name="Gosai S."/>
            <person name="Prabakaran S."/>
            <person name="Witkowska E."/>
            <person name="Larue G.E."/>
            <person name="Fisher S."/>
            <person name="Freeman R.M."/>
            <person name="Gunawardena J."/>
            <person name="Chu W."/>
            <person name="Stover N.A."/>
            <person name="Gregory B.D."/>
            <person name="Nowacki M."/>
            <person name="Derisi J."/>
            <person name="Roy S.W."/>
            <person name="Marshall W.F."/>
            <person name="Sood P."/>
        </authorList>
    </citation>
    <scope>NUCLEOTIDE SEQUENCE [LARGE SCALE GENOMIC DNA]</scope>
    <source>
        <strain evidence="2">WM001</strain>
    </source>
</reference>
<name>A0A1R2CAI4_9CILI</name>
<feature type="transmembrane region" description="Helical" evidence="1">
    <location>
        <begin position="12"/>
        <end position="29"/>
    </location>
</feature>
<keyword evidence="1" id="KW-0472">Membrane</keyword>
<organism evidence="2 3">
    <name type="scientific">Stentor coeruleus</name>
    <dbReference type="NCBI Taxonomy" id="5963"/>
    <lineage>
        <taxon>Eukaryota</taxon>
        <taxon>Sar</taxon>
        <taxon>Alveolata</taxon>
        <taxon>Ciliophora</taxon>
        <taxon>Postciliodesmatophora</taxon>
        <taxon>Heterotrichea</taxon>
        <taxon>Heterotrichida</taxon>
        <taxon>Stentoridae</taxon>
        <taxon>Stentor</taxon>
    </lineage>
</organism>
<keyword evidence="3" id="KW-1185">Reference proteome</keyword>
<evidence type="ECO:0000256" key="1">
    <source>
        <dbReference type="SAM" id="Phobius"/>
    </source>
</evidence>
<proteinExistence type="predicted"/>
<comment type="caution">
    <text evidence="2">The sequence shown here is derived from an EMBL/GenBank/DDBJ whole genome shotgun (WGS) entry which is preliminary data.</text>
</comment>
<dbReference type="AlphaFoldDB" id="A0A1R2CAI4"/>
<keyword evidence="1" id="KW-1133">Transmembrane helix</keyword>